<protein>
    <submittedName>
        <fullName evidence="3">Uncharacterized protein</fullName>
    </submittedName>
</protein>
<evidence type="ECO:0000256" key="1">
    <source>
        <dbReference type="SAM" id="MobiDB-lite"/>
    </source>
</evidence>
<dbReference type="KEGG" id="cvr:CHLNCDRAFT_145015"/>
<dbReference type="Proteomes" id="UP000008141">
    <property type="component" value="Unassembled WGS sequence"/>
</dbReference>
<keyword evidence="4" id="KW-1185">Reference proteome</keyword>
<dbReference type="PANTHER" id="PTHR48125:SF10">
    <property type="entry name" value="OS12G0136300 PROTEIN"/>
    <property type="match status" value="1"/>
</dbReference>
<dbReference type="RefSeq" id="XP_005848329.1">
    <property type="nucleotide sequence ID" value="XM_005848267.1"/>
</dbReference>
<evidence type="ECO:0000313" key="4">
    <source>
        <dbReference type="Proteomes" id="UP000008141"/>
    </source>
</evidence>
<dbReference type="AlphaFoldDB" id="E1ZDI0"/>
<sequence length="519" mass="52741">MRTMKVMLLVLVLVAAAGRCSCQADQAPAPAPAAAGAPAGPPMPSADQLNSQFAAAYNQDIIINSDLFADEPAILSGGLGFTNIIGVATALNSSSEGVVRAANGTWRSNVTCASGQPPPTRVLTSASPTNMGTGGFNCTSDHYDGLPICFSWPLLPSTISKEAFLIQLSNGTTVTPPCVGISPNLEFNERQCVVTFGEFGNRIPSAQEGSLYVTGVSIAQGSGLKLVGPDGPVSAEGLSFTNPTGKSPYDEGNGPVIMVAKLSVLSDVAFPNGGEAVYGKYNGSLGADGNRYRLRLFYSGGMTPDGVMALKPTTFANHFYLLANGSDGEQEDWDNYIDIIIDASSPKAAAALTTLQAYQVDEGYASVYNPGGPGNNPVPGVLYSSAAPPQARPAGSCRRHALPAWCRALWPMTIPITAALADPQTVTYCDLNGTIITNAQLCTQALNMALAASAPPSAAPAASPAAAPSGAAAPEAAPSPAAAEEAAPAPEAATTSGAAGLERPALLALSAAAAALLLL</sequence>
<evidence type="ECO:0000313" key="3">
    <source>
        <dbReference type="EMBL" id="EFN56227.1"/>
    </source>
</evidence>
<feature type="signal peptide" evidence="2">
    <location>
        <begin position="1"/>
        <end position="22"/>
    </location>
</feature>
<dbReference type="PANTHER" id="PTHR48125">
    <property type="entry name" value="LP07818P1"/>
    <property type="match status" value="1"/>
</dbReference>
<dbReference type="InParanoid" id="E1ZDI0"/>
<organism evidence="4">
    <name type="scientific">Chlorella variabilis</name>
    <name type="common">Green alga</name>
    <dbReference type="NCBI Taxonomy" id="554065"/>
    <lineage>
        <taxon>Eukaryota</taxon>
        <taxon>Viridiplantae</taxon>
        <taxon>Chlorophyta</taxon>
        <taxon>core chlorophytes</taxon>
        <taxon>Trebouxiophyceae</taxon>
        <taxon>Chlorellales</taxon>
        <taxon>Chlorellaceae</taxon>
        <taxon>Chlorella clade</taxon>
        <taxon>Chlorella</taxon>
    </lineage>
</organism>
<feature type="chain" id="PRO_5003155840" evidence="2">
    <location>
        <begin position="23"/>
        <end position="519"/>
    </location>
</feature>
<feature type="region of interest" description="Disordered" evidence="1">
    <location>
        <begin position="459"/>
        <end position="495"/>
    </location>
</feature>
<name>E1ZDI0_CHLVA</name>
<dbReference type="GeneID" id="17355745"/>
<keyword evidence="2" id="KW-0732">Signal</keyword>
<dbReference type="EMBL" id="GL433842">
    <property type="protein sequence ID" value="EFN56227.1"/>
    <property type="molecule type" value="Genomic_DNA"/>
</dbReference>
<accession>E1ZDI0</accession>
<reference evidence="3 4" key="1">
    <citation type="journal article" date="2010" name="Plant Cell">
        <title>The Chlorella variabilis NC64A genome reveals adaptation to photosymbiosis, coevolution with viruses, and cryptic sex.</title>
        <authorList>
            <person name="Blanc G."/>
            <person name="Duncan G."/>
            <person name="Agarkova I."/>
            <person name="Borodovsky M."/>
            <person name="Gurnon J."/>
            <person name="Kuo A."/>
            <person name="Lindquist E."/>
            <person name="Lucas S."/>
            <person name="Pangilinan J."/>
            <person name="Polle J."/>
            <person name="Salamov A."/>
            <person name="Terry A."/>
            <person name="Yamada T."/>
            <person name="Dunigan D.D."/>
            <person name="Grigoriev I.V."/>
            <person name="Claverie J.M."/>
            <person name="Van Etten J.L."/>
        </authorList>
    </citation>
    <scope>NUCLEOTIDE SEQUENCE [LARGE SCALE GENOMIC DNA]</scope>
    <source>
        <strain evidence="3 4">NC64A</strain>
    </source>
</reference>
<gene>
    <name evidence="3" type="ORF">CHLNCDRAFT_145015</name>
</gene>
<dbReference type="OrthoDB" id="510360at2759"/>
<evidence type="ECO:0000256" key="2">
    <source>
        <dbReference type="SAM" id="SignalP"/>
    </source>
</evidence>
<proteinExistence type="predicted"/>